<dbReference type="Proteomes" id="UP001203423">
    <property type="component" value="Unassembled WGS sequence"/>
</dbReference>
<name>A0ABT0LJ73_9GAMM</name>
<dbReference type="EMBL" id="JAKIKS010000207">
    <property type="protein sequence ID" value="MCL1127754.1"/>
    <property type="molecule type" value="Genomic_DNA"/>
</dbReference>
<sequence length="85" mass="9293">MTCHIGSLPGALLLAPERLMCSAYVVLNRFLTPTLIKNPSPQCQLALRASVLKAHGFIAGDFPDIHAWIVNQVQLAVRKGWLNDA</sequence>
<reference evidence="1 2" key="1">
    <citation type="submission" date="2022-01" db="EMBL/GenBank/DDBJ databases">
        <title>Whole genome-based taxonomy of the Shewanellaceae.</title>
        <authorList>
            <person name="Martin-Rodriguez A.J."/>
        </authorList>
    </citation>
    <scope>NUCLEOTIDE SEQUENCE [LARGE SCALE GENOMIC DNA]</scope>
    <source>
        <strain evidence="1 2">DSM 17177</strain>
    </source>
</reference>
<protein>
    <submittedName>
        <fullName evidence="1">Uncharacterized protein</fullName>
    </submittedName>
</protein>
<evidence type="ECO:0000313" key="2">
    <source>
        <dbReference type="Proteomes" id="UP001203423"/>
    </source>
</evidence>
<comment type="caution">
    <text evidence="1">The sequence shown here is derived from an EMBL/GenBank/DDBJ whole genome shotgun (WGS) entry which is preliminary data.</text>
</comment>
<organism evidence="1 2">
    <name type="scientific">Shewanella surugensis</name>
    <dbReference type="NCBI Taxonomy" id="212020"/>
    <lineage>
        <taxon>Bacteria</taxon>
        <taxon>Pseudomonadati</taxon>
        <taxon>Pseudomonadota</taxon>
        <taxon>Gammaproteobacteria</taxon>
        <taxon>Alteromonadales</taxon>
        <taxon>Shewanellaceae</taxon>
        <taxon>Shewanella</taxon>
    </lineage>
</organism>
<dbReference type="RefSeq" id="WP_248943188.1">
    <property type="nucleotide sequence ID" value="NZ_JAKIKS010000207.1"/>
</dbReference>
<keyword evidence="2" id="KW-1185">Reference proteome</keyword>
<accession>A0ABT0LJ73</accession>
<evidence type="ECO:0000313" key="1">
    <source>
        <dbReference type="EMBL" id="MCL1127754.1"/>
    </source>
</evidence>
<gene>
    <name evidence="1" type="ORF">L2764_25635</name>
</gene>
<proteinExistence type="predicted"/>